<gene>
    <name evidence="1" type="ORF">METZ01_LOCUS267879</name>
</gene>
<sequence>MIGILVKLAVKTKNGGNHTLLSAKNKSDQHLWGVGLINFTTD</sequence>
<organism evidence="1">
    <name type="scientific">marine metagenome</name>
    <dbReference type="NCBI Taxonomy" id="408172"/>
    <lineage>
        <taxon>unclassified sequences</taxon>
        <taxon>metagenomes</taxon>
        <taxon>ecological metagenomes</taxon>
    </lineage>
</organism>
<proteinExistence type="predicted"/>
<reference evidence="1" key="1">
    <citation type="submission" date="2018-05" db="EMBL/GenBank/DDBJ databases">
        <authorList>
            <person name="Lanie J.A."/>
            <person name="Ng W.-L."/>
            <person name="Kazmierczak K.M."/>
            <person name="Andrzejewski T.M."/>
            <person name="Davidsen T.M."/>
            <person name="Wayne K.J."/>
            <person name="Tettelin H."/>
            <person name="Glass J.I."/>
            <person name="Rusch D."/>
            <person name="Podicherti R."/>
            <person name="Tsui H.-C.T."/>
            <person name="Winkler M.E."/>
        </authorList>
    </citation>
    <scope>NUCLEOTIDE SEQUENCE</scope>
</reference>
<dbReference type="AlphaFoldDB" id="A0A382JTN9"/>
<evidence type="ECO:0000313" key="1">
    <source>
        <dbReference type="EMBL" id="SVC15025.1"/>
    </source>
</evidence>
<dbReference type="EMBL" id="UINC01076143">
    <property type="protein sequence ID" value="SVC15025.1"/>
    <property type="molecule type" value="Genomic_DNA"/>
</dbReference>
<name>A0A382JTN9_9ZZZZ</name>
<protein>
    <submittedName>
        <fullName evidence="1">Uncharacterized protein</fullName>
    </submittedName>
</protein>
<accession>A0A382JTN9</accession>